<feature type="active site" description="Proton donor" evidence="4">
    <location>
        <position position="187"/>
    </location>
</feature>
<evidence type="ECO:0000256" key="2">
    <source>
        <dbReference type="ARBA" id="ARBA00022801"/>
    </source>
</evidence>
<dbReference type="GO" id="GO:0005975">
    <property type="term" value="P:carbohydrate metabolic process"/>
    <property type="evidence" value="ECO:0007669"/>
    <property type="project" value="InterPro"/>
</dbReference>
<dbReference type="InterPro" id="IPR006710">
    <property type="entry name" value="Glyco_hydro_43"/>
</dbReference>
<evidence type="ECO:0000256" key="4">
    <source>
        <dbReference type="PIRSR" id="PIRSR606710-1"/>
    </source>
</evidence>
<reference evidence="9" key="1">
    <citation type="submission" date="2016-10" db="EMBL/GenBank/DDBJ databases">
        <authorList>
            <person name="Varghese N."/>
            <person name="Submissions S."/>
        </authorList>
    </citation>
    <scope>NUCLEOTIDE SEQUENCE [LARGE SCALE GENOMIC DNA]</scope>
    <source>
        <strain evidence="9">CGMCC 4.6945</strain>
    </source>
</reference>
<keyword evidence="9" id="KW-1185">Reference proteome</keyword>
<dbReference type="SUPFAM" id="SSF75005">
    <property type="entry name" value="Arabinanase/levansucrase/invertase"/>
    <property type="match status" value="1"/>
</dbReference>
<dbReference type="InterPro" id="IPR041542">
    <property type="entry name" value="GH43_C2"/>
</dbReference>
<dbReference type="Gene3D" id="2.115.10.20">
    <property type="entry name" value="Glycosyl hydrolase domain, family 43"/>
    <property type="match status" value="1"/>
</dbReference>
<dbReference type="AlphaFoldDB" id="A0A1I0YQ74"/>
<keyword evidence="2 6" id="KW-0378">Hydrolase</keyword>
<dbReference type="OrthoDB" id="9801455at2"/>
<dbReference type="PANTHER" id="PTHR42812:SF12">
    <property type="entry name" value="BETA-XYLOSIDASE-RELATED"/>
    <property type="match status" value="1"/>
</dbReference>
<organism evidence="8 9">
    <name type="scientific">Cellulomonas marina</name>
    <dbReference type="NCBI Taxonomy" id="988821"/>
    <lineage>
        <taxon>Bacteria</taxon>
        <taxon>Bacillati</taxon>
        <taxon>Actinomycetota</taxon>
        <taxon>Actinomycetes</taxon>
        <taxon>Micrococcales</taxon>
        <taxon>Cellulomonadaceae</taxon>
        <taxon>Cellulomonas</taxon>
    </lineage>
</organism>
<gene>
    <name evidence="8" type="ORF">SAMN05421867_10839</name>
</gene>
<evidence type="ECO:0000256" key="1">
    <source>
        <dbReference type="ARBA" id="ARBA00009865"/>
    </source>
</evidence>
<evidence type="ECO:0000313" key="9">
    <source>
        <dbReference type="Proteomes" id="UP000199012"/>
    </source>
</evidence>
<dbReference type="InterPro" id="IPR013320">
    <property type="entry name" value="ConA-like_dom_sf"/>
</dbReference>
<evidence type="ECO:0000256" key="6">
    <source>
        <dbReference type="RuleBase" id="RU361187"/>
    </source>
</evidence>
<dbReference type="InterPro" id="IPR023296">
    <property type="entry name" value="Glyco_hydro_beta-prop_sf"/>
</dbReference>
<accession>A0A1I0YQ74</accession>
<dbReference type="SUPFAM" id="SSF49899">
    <property type="entry name" value="Concanavalin A-like lectins/glucanases"/>
    <property type="match status" value="1"/>
</dbReference>
<dbReference type="Pfam" id="PF04616">
    <property type="entry name" value="Glyco_hydro_43"/>
    <property type="match status" value="1"/>
</dbReference>
<dbReference type="GO" id="GO:0004553">
    <property type="term" value="F:hydrolase activity, hydrolyzing O-glycosyl compounds"/>
    <property type="evidence" value="ECO:0007669"/>
    <property type="project" value="InterPro"/>
</dbReference>
<dbReference type="RefSeq" id="WP_090032826.1">
    <property type="nucleotide sequence ID" value="NZ_BONM01000001.1"/>
</dbReference>
<dbReference type="Proteomes" id="UP000199012">
    <property type="component" value="Unassembled WGS sequence"/>
</dbReference>
<dbReference type="InterPro" id="IPR051795">
    <property type="entry name" value="Glycosyl_Hydrlase_43"/>
</dbReference>
<sequence>MTLVANPLLPGTYPDPSICRVGEDYYLVTSTFEYVPGLPVLHSRDLAHWTQVGHVVDREGMLDYEGLASSGGLYAPTIRHHDGLFWVVCTLVDQTDPTRGGNFIVTASDPAGPWSDPFWLATAGIDPSLVVDEDGRMWVHGTRLVAEPEWPQQTEVWLRELDRSSMRLVGPEHVLWTGAVRGAVWAEGPHLFAKDGRWYLLAAEGGTEFHHAVCVARADHVTGPYEGYAGNPVLTHRHLGHGGDVVGVGHADLVEAVDGSWWAVLLGMRPYGGYHHNLGRETFLVPVTWEDGWPVFAPGLGRVPHEVEVPFAEPTAPAGVPQVVPGGPVLPGDPRWTALRAPVTSVATADGDGWLLPVRPSTLADATTPAFLGVRQQHVDVDVRAVLDLGGLAAGESAGLVVRQSERDHVTLMATPGGDAFVVRAVHRRGGVETVLGETVVRPVDGGLTLGLRVRGQEYGLVVEEAGDDVVVAVADGTTLDSVATGGFVGLWLGVVATSAGRPTDSTVRVERFAYDPLQPLDR</sequence>
<evidence type="ECO:0000256" key="3">
    <source>
        <dbReference type="ARBA" id="ARBA00023295"/>
    </source>
</evidence>
<dbReference type="EMBL" id="FOKA01000008">
    <property type="protein sequence ID" value="SFB14458.1"/>
    <property type="molecule type" value="Genomic_DNA"/>
</dbReference>
<dbReference type="CDD" id="cd18617">
    <property type="entry name" value="GH43_XynB-like"/>
    <property type="match status" value="1"/>
</dbReference>
<protein>
    <submittedName>
        <fullName evidence="8">Alpha-N-arabinofuranosidase</fullName>
    </submittedName>
</protein>
<evidence type="ECO:0000313" key="8">
    <source>
        <dbReference type="EMBL" id="SFB14458.1"/>
    </source>
</evidence>
<dbReference type="STRING" id="988821.SAMN05421867_10839"/>
<dbReference type="Pfam" id="PF17851">
    <property type="entry name" value="GH43_C2"/>
    <property type="match status" value="1"/>
</dbReference>
<keyword evidence="3 6" id="KW-0326">Glycosidase</keyword>
<feature type="domain" description="Beta-xylosidase C-terminal Concanavalin A-like" evidence="7">
    <location>
        <begin position="333"/>
        <end position="515"/>
    </location>
</feature>
<feature type="active site" description="Proton acceptor" evidence="4">
    <location>
        <position position="15"/>
    </location>
</feature>
<evidence type="ECO:0000259" key="7">
    <source>
        <dbReference type="Pfam" id="PF17851"/>
    </source>
</evidence>
<dbReference type="Gene3D" id="2.60.120.200">
    <property type="match status" value="1"/>
</dbReference>
<evidence type="ECO:0000256" key="5">
    <source>
        <dbReference type="PIRSR" id="PIRSR606710-2"/>
    </source>
</evidence>
<dbReference type="PANTHER" id="PTHR42812">
    <property type="entry name" value="BETA-XYLOSIDASE"/>
    <property type="match status" value="1"/>
</dbReference>
<proteinExistence type="inferred from homology"/>
<name>A0A1I0YQ74_9CELL</name>
<feature type="site" description="Important for catalytic activity, responsible for pKa modulation of the active site Glu and correct orientation of both the proton donor and substrate" evidence="5">
    <location>
        <position position="126"/>
    </location>
</feature>
<comment type="similarity">
    <text evidence="1 6">Belongs to the glycosyl hydrolase 43 family.</text>
</comment>